<feature type="coiled-coil region" evidence="1">
    <location>
        <begin position="2"/>
        <end position="40"/>
    </location>
</feature>
<keyword evidence="2" id="KW-1133">Transmembrane helix</keyword>
<evidence type="ECO:0000256" key="2">
    <source>
        <dbReference type="SAM" id="Phobius"/>
    </source>
</evidence>
<reference evidence="3" key="1">
    <citation type="submission" date="2020-07" db="EMBL/GenBank/DDBJ databases">
        <authorList>
            <person name="Lin J."/>
        </authorList>
    </citation>
    <scope>NUCLEOTIDE SEQUENCE</scope>
</reference>
<organism evidence="3">
    <name type="scientific">Ananas comosus var. bracteatus</name>
    <name type="common">red pineapple</name>
    <dbReference type="NCBI Taxonomy" id="296719"/>
    <lineage>
        <taxon>Eukaryota</taxon>
        <taxon>Viridiplantae</taxon>
        <taxon>Streptophyta</taxon>
        <taxon>Embryophyta</taxon>
        <taxon>Tracheophyta</taxon>
        <taxon>Spermatophyta</taxon>
        <taxon>Magnoliopsida</taxon>
        <taxon>Liliopsida</taxon>
        <taxon>Poales</taxon>
        <taxon>Bromeliaceae</taxon>
        <taxon>Bromelioideae</taxon>
        <taxon>Ananas</taxon>
    </lineage>
</organism>
<sequence>MLSETKKEAEEEKRVMQEELADMKQKYEDMHNEMMTIKALVESIVAPLFFMMDHLLIMGQALLTLVMKHHQLTYIELRLSSQGKYKLYQILWLSSISFLLSLILSKLS</sequence>
<protein>
    <submittedName>
        <fullName evidence="3">Uncharacterized protein</fullName>
    </submittedName>
</protein>
<keyword evidence="2" id="KW-0812">Transmembrane</keyword>
<feature type="transmembrane region" description="Helical" evidence="2">
    <location>
        <begin position="44"/>
        <end position="66"/>
    </location>
</feature>
<proteinExistence type="predicted"/>
<name>A0A6V7QI74_ANACO</name>
<gene>
    <name evidence="3" type="ORF">CB5_LOCUS25828</name>
</gene>
<keyword evidence="1" id="KW-0175">Coiled coil</keyword>
<accession>A0A6V7QI74</accession>
<evidence type="ECO:0000256" key="1">
    <source>
        <dbReference type="SAM" id="Coils"/>
    </source>
</evidence>
<keyword evidence="2" id="KW-0472">Membrane</keyword>
<evidence type="ECO:0000313" key="3">
    <source>
        <dbReference type="EMBL" id="CAD1842617.1"/>
    </source>
</evidence>
<feature type="transmembrane region" description="Helical" evidence="2">
    <location>
        <begin position="87"/>
        <end position="105"/>
    </location>
</feature>
<dbReference type="EMBL" id="LR862136">
    <property type="protein sequence ID" value="CAD1842617.1"/>
    <property type="molecule type" value="Genomic_DNA"/>
</dbReference>
<dbReference type="AlphaFoldDB" id="A0A6V7QI74"/>